<name>A0ABY9WK04_9BACT</name>
<evidence type="ECO:0008006" key="3">
    <source>
        <dbReference type="Google" id="ProtNLM"/>
    </source>
</evidence>
<proteinExistence type="predicted"/>
<dbReference type="EMBL" id="CP043494">
    <property type="protein sequence ID" value="WNG43474.1"/>
    <property type="molecule type" value="Genomic_DNA"/>
</dbReference>
<keyword evidence="2" id="KW-1185">Reference proteome</keyword>
<gene>
    <name evidence="1" type="ORF">F0U60_04705</name>
</gene>
<sequence length="183" mass="19345">MASFFVSAGVHRGALCLLLGAGLLTGCGPSGRCDGTVGGTLIQGDIDGDSSLTIQPTTFSVNQSAHVRGAWLQLSYGEGALRLLMEIKLPAEQDTTELPLVMTEEEWRQRPPQNGAVSIWKLESPANAPALSGGTITVKLADANNLEGKLNAQFEDGSRLECTYDVRGKNFVPGDDPTYNGPP</sequence>
<reference evidence="1 2" key="1">
    <citation type="submission" date="2019-08" db="EMBL/GenBank/DDBJ databases">
        <title>Archangium and Cystobacter genomes.</title>
        <authorList>
            <person name="Chen I.-C.K."/>
            <person name="Wielgoss S."/>
        </authorList>
    </citation>
    <scope>NUCLEOTIDE SEQUENCE [LARGE SCALE GENOMIC DNA]</scope>
    <source>
        <strain evidence="1 2">Cbm 6</strain>
    </source>
</reference>
<evidence type="ECO:0000313" key="1">
    <source>
        <dbReference type="EMBL" id="WNG43474.1"/>
    </source>
</evidence>
<organism evidence="1 2">
    <name type="scientific">Archangium minus</name>
    <dbReference type="NCBI Taxonomy" id="83450"/>
    <lineage>
        <taxon>Bacteria</taxon>
        <taxon>Pseudomonadati</taxon>
        <taxon>Myxococcota</taxon>
        <taxon>Myxococcia</taxon>
        <taxon>Myxococcales</taxon>
        <taxon>Cystobacterineae</taxon>
        <taxon>Archangiaceae</taxon>
        <taxon>Archangium</taxon>
    </lineage>
</organism>
<dbReference type="Proteomes" id="UP001611383">
    <property type="component" value="Chromosome"/>
</dbReference>
<evidence type="ECO:0000313" key="2">
    <source>
        <dbReference type="Proteomes" id="UP001611383"/>
    </source>
</evidence>
<protein>
    <recommendedName>
        <fullName evidence="3">Lipoprotein</fullName>
    </recommendedName>
</protein>
<accession>A0ABY9WK04</accession>
<dbReference type="RefSeq" id="WP_395814485.1">
    <property type="nucleotide sequence ID" value="NZ_CP043494.1"/>
</dbReference>